<dbReference type="GO" id="GO:1904680">
    <property type="term" value="F:peptide transmembrane transporter activity"/>
    <property type="evidence" value="ECO:0007669"/>
    <property type="project" value="TreeGrafter"/>
</dbReference>
<feature type="coiled-coil region" evidence="1">
    <location>
        <begin position="46"/>
        <end position="87"/>
    </location>
</feature>
<dbReference type="Gene3D" id="3.90.76.10">
    <property type="entry name" value="Dipeptide-binding Protein, Domain 1"/>
    <property type="match status" value="1"/>
</dbReference>
<dbReference type="Pfam" id="PF00496">
    <property type="entry name" value="SBP_bac_5"/>
    <property type="match status" value="1"/>
</dbReference>
<keyword evidence="1" id="KW-0175">Coiled coil</keyword>
<accession>A0A7L7KR86</accession>
<dbReference type="KEGG" id="xcl:G4Z02_06095"/>
<dbReference type="PANTHER" id="PTHR30290:SF83">
    <property type="entry name" value="ABC TRANSPORTER SUBSTRATE-BINDING PROTEIN"/>
    <property type="match status" value="1"/>
</dbReference>
<dbReference type="InterPro" id="IPR013783">
    <property type="entry name" value="Ig-like_fold"/>
</dbReference>
<dbReference type="SUPFAM" id="SSF53850">
    <property type="entry name" value="Periplasmic binding protein-like II"/>
    <property type="match status" value="1"/>
</dbReference>
<dbReference type="Gene3D" id="3.10.105.10">
    <property type="entry name" value="Dipeptide-binding Protein, Domain 3"/>
    <property type="match status" value="1"/>
</dbReference>
<dbReference type="PROSITE" id="PS51257">
    <property type="entry name" value="PROKAR_LIPOPROTEIN"/>
    <property type="match status" value="1"/>
</dbReference>
<evidence type="ECO:0000256" key="2">
    <source>
        <dbReference type="SAM" id="SignalP"/>
    </source>
</evidence>
<dbReference type="PANTHER" id="PTHR30290">
    <property type="entry name" value="PERIPLASMIC BINDING COMPONENT OF ABC TRANSPORTER"/>
    <property type="match status" value="1"/>
</dbReference>
<reference evidence="4 5" key="1">
    <citation type="submission" date="2020-02" db="EMBL/GenBank/DDBJ databases">
        <authorList>
            <person name="Zheng R.K."/>
            <person name="Sun C.M."/>
        </authorList>
    </citation>
    <scope>NUCLEOTIDE SEQUENCE [LARGE SCALE GENOMIC DNA]</scope>
    <source>
        <strain evidence="5">zrk13</strain>
    </source>
</reference>
<evidence type="ECO:0000313" key="4">
    <source>
        <dbReference type="EMBL" id="QMS85341.1"/>
    </source>
</evidence>
<name>A0A7L7KR86_9MOLU</name>
<dbReference type="GO" id="GO:0015833">
    <property type="term" value="P:peptide transport"/>
    <property type="evidence" value="ECO:0007669"/>
    <property type="project" value="TreeGrafter"/>
</dbReference>
<feature type="chain" id="PRO_5036484120" description="Solute-binding protein family 5 domain-containing protein" evidence="2">
    <location>
        <begin position="20"/>
        <end position="1069"/>
    </location>
</feature>
<feature type="coiled-coil region" evidence="1">
    <location>
        <begin position="121"/>
        <end position="155"/>
    </location>
</feature>
<sequence>MKKVLTLLVAALFVFTLSACDEEALLDLQNSIGDLETQLDASDVSIADLETANAALQDDITALEAALAEANTANADLDQELSDLSDSLDSVQTSFAETVAALQTQLETTTTTFTESLNAVAAELGASLDDANALIASLQAELDASNAQIDDLLAQLAVYEIPLIVGRDYYEQNIYEELDHSLTAFDLQEGDITDRLVMTSPGSFDEVGTYTVTFEVTDSDGNTADYEVTVLVGVDDFFPANYLSGVDLGKLDTENKGRVFAALERYLLENVYGGVPLYTGASRVMYSDRTTLYSPQYNGVMGFGTAFSDFTLDDSNVFMYEDVYGNVDEYTWRASYRTDPVGLNPWVIDDASTSDFIDLFSGSLYTFYFDASKTGYEINGDFATGDPIAVDPEVINGRTYATTWQIPLRNDLVWTYHPDFDASVLPAGHEVLDANDYLWTWQYALDNDWFRAIAGGGDFITNGVKNAAEYVAETKTWDEVGLKAVDDYTIELEFTSSKSMFDVKYSLVNNWQPINQELFEYLPADGAGSYGTSPETVANNGVYVFEEWTSGQFLFFSKNPDHPHADMYNYTGQQFRYIETDEQRFEEFLAGRLESSSVPSARVTEFATDPRVKTAPAATTWRLMINGFGTEAVRDQYIADHPGSGIADDYVPEPILQYLEMRKALYYGFDRYEAAVNVVKTYLPAFTYFASTYFLDAEGGISVRGTEEGAAILDDFGGGTYGYSPDAAVAYFESAVARGIADGFYTAGTPEAYTVISLDLYYASSGNTGAQNMVAELKQQYESLLVDDANYVRVVINVNDVEFPNNYYDYMMVAAMDLGIGGISGGLLDAPGFLDVFQDDNISGFTLNWGIDTHSVNIPVTYVNLDGDTVFELWSYNALVQALNNKKYVRDGVLQSVFDSKDELIDAYLDMAGTSRDSAMDGANVALYILGDTMENLAADAGVDAVTATIIVTADGGNILYVVQEDDGGFELYGDGEYALFTDAEAAIKAHSGYPLGSVDGQLVDDAAIAGNAYLSGLGYSTLQEIADDTGAPIDYMEVYAVTWAGNYTGSDAYVVLHIGDYFVGWAWL</sequence>
<keyword evidence="2" id="KW-0732">Signal</keyword>
<dbReference type="Gene3D" id="2.60.40.10">
    <property type="entry name" value="Immunoglobulins"/>
    <property type="match status" value="1"/>
</dbReference>
<gene>
    <name evidence="4" type="ORF">G4Z02_06095</name>
</gene>
<feature type="domain" description="Solute-binding protein family 5" evidence="3">
    <location>
        <begin position="431"/>
        <end position="841"/>
    </location>
</feature>
<dbReference type="RefSeq" id="WP_258877134.1">
    <property type="nucleotide sequence ID" value="NZ_CP048914.1"/>
</dbReference>
<keyword evidence="5" id="KW-1185">Reference proteome</keyword>
<dbReference type="EMBL" id="CP048914">
    <property type="protein sequence ID" value="QMS85341.1"/>
    <property type="molecule type" value="Genomic_DNA"/>
</dbReference>
<dbReference type="AlphaFoldDB" id="A0A7L7KR86"/>
<dbReference type="InterPro" id="IPR000914">
    <property type="entry name" value="SBP_5_dom"/>
</dbReference>
<evidence type="ECO:0000313" key="5">
    <source>
        <dbReference type="Proteomes" id="UP000514720"/>
    </source>
</evidence>
<dbReference type="InterPro" id="IPR039424">
    <property type="entry name" value="SBP_5"/>
</dbReference>
<proteinExistence type="predicted"/>
<feature type="signal peptide" evidence="2">
    <location>
        <begin position="1"/>
        <end position="19"/>
    </location>
</feature>
<evidence type="ECO:0000256" key="1">
    <source>
        <dbReference type="SAM" id="Coils"/>
    </source>
</evidence>
<dbReference type="Gene3D" id="1.10.287.1490">
    <property type="match status" value="1"/>
</dbReference>
<protein>
    <recommendedName>
        <fullName evidence="3">Solute-binding protein family 5 domain-containing protein</fullName>
    </recommendedName>
</protein>
<dbReference type="Gene3D" id="3.40.190.10">
    <property type="entry name" value="Periplasmic binding protein-like II"/>
    <property type="match status" value="1"/>
</dbReference>
<evidence type="ECO:0000259" key="3">
    <source>
        <dbReference type="Pfam" id="PF00496"/>
    </source>
</evidence>
<dbReference type="Proteomes" id="UP000514720">
    <property type="component" value="Chromosome"/>
</dbReference>
<organism evidence="4 5">
    <name type="scientific">Candidatus Xianfuyuplasma coldseepsis</name>
    <dbReference type="NCBI Taxonomy" id="2782163"/>
    <lineage>
        <taxon>Bacteria</taxon>
        <taxon>Bacillati</taxon>
        <taxon>Mycoplasmatota</taxon>
        <taxon>Mollicutes</taxon>
        <taxon>Candidatus Izemoplasmatales</taxon>
        <taxon>Candidatus Izemoplasmataceae</taxon>
        <taxon>Candidatus Xianfuyuplasma</taxon>
    </lineage>
</organism>